<evidence type="ECO:0000256" key="8">
    <source>
        <dbReference type="ARBA" id="ARBA00023242"/>
    </source>
</evidence>
<keyword evidence="6" id="KW-0963">Cytoplasm</keyword>
<dbReference type="InterPro" id="IPR000182">
    <property type="entry name" value="GNAT_dom"/>
</dbReference>
<dbReference type="HOGENOM" id="CLU_051699_2_1_1"/>
<dbReference type="eggNOG" id="KOG2488">
    <property type="taxonomic scope" value="Eukaryota"/>
</dbReference>
<evidence type="ECO:0000256" key="5">
    <source>
        <dbReference type="ARBA" id="ARBA00015043"/>
    </source>
</evidence>
<dbReference type="AlphaFoldDB" id="F0XAB5"/>
<protein>
    <recommendedName>
        <fullName evidence="5">N-alpha-acetyltransferase 40</fullName>
        <ecNumber evidence="4">2.3.1.257</ecNumber>
    </recommendedName>
</protein>
<comment type="catalytic activity">
    <reaction evidence="10">
        <text>N-terminal L-seryl-[histone H2A] + acetyl-CoA = N-terminal N(alpha)-acetyl-L-seryl-[histone H2A] + CoA + H(+)</text>
        <dbReference type="Rhea" id="RHEA:50600"/>
        <dbReference type="Rhea" id="RHEA-COMP:12742"/>
        <dbReference type="Rhea" id="RHEA-COMP:12744"/>
        <dbReference type="ChEBI" id="CHEBI:15378"/>
        <dbReference type="ChEBI" id="CHEBI:57287"/>
        <dbReference type="ChEBI" id="CHEBI:57288"/>
        <dbReference type="ChEBI" id="CHEBI:64738"/>
        <dbReference type="ChEBI" id="CHEBI:83690"/>
        <dbReference type="EC" id="2.3.1.257"/>
    </reaction>
</comment>
<dbReference type="OrthoDB" id="424551at2759"/>
<evidence type="ECO:0000256" key="9">
    <source>
        <dbReference type="ARBA" id="ARBA00023315"/>
    </source>
</evidence>
<dbReference type="GO" id="GO:0010485">
    <property type="term" value="F:histone H4 acetyltransferase activity"/>
    <property type="evidence" value="ECO:0007669"/>
    <property type="project" value="InterPro"/>
</dbReference>
<evidence type="ECO:0000256" key="13">
    <source>
        <dbReference type="SAM" id="Phobius"/>
    </source>
</evidence>
<dbReference type="Pfam" id="PF00583">
    <property type="entry name" value="Acetyltransf_1"/>
    <property type="match status" value="1"/>
</dbReference>
<evidence type="ECO:0000256" key="1">
    <source>
        <dbReference type="ARBA" id="ARBA00004123"/>
    </source>
</evidence>
<dbReference type="Proteomes" id="UP000007796">
    <property type="component" value="Unassembled WGS sequence"/>
</dbReference>
<evidence type="ECO:0000256" key="11">
    <source>
        <dbReference type="ARBA" id="ARBA00049524"/>
    </source>
</evidence>
<dbReference type="GO" id="GO:0005634">
    <property type="term" value="C:nucleus"/>
    <property type="evidence" value="ECO:0007669"/>
    <property type="project" value="UniProtKB-SubCell"/>
</dbReference>
<keyword evidence="13" id="KW-1133">Transmembrane helix</keyword>
<organism evidence="16">
    <name type="scientific">Grosmannia clavigera (strain kw1407 / UAMH 11150)</name>
    <name type="common">Blue stain fungus</name>
    <name type="synonym">Graphiocladiella clavigera</name>
    <dbReference type="NCBI Taxonomy" id="655863"/>
    <lineage>
        <taxon>Eukaryota</taxon>
        <taxon>Fungi</taxon>
        <taxon>Dikarya</taxon>
        <taxon>Ascomycota</taxon>
        <taxon>Pezizomycotina</taxon>
        <taxon>Sordariomycetes</taxon>
        <taxon>Sordariomycetidae</taxon>
        <taxon>Ophiostomatales</taxon>
        <taxon>Ophiostomataceae</taxon>
        <taxon>Leptographium</taxon>
    </lineage>
</organism>
<evidence type="ECO:0000256" key="3">
    <source>
        <dbReference type="ARBA" id="ARBA00008870"/>
    </source>
</evidence>
<evidence type="ECO:0000256" key="6">
    <source>
        <dbReference type="ARBA" id="ARBA00022490"/>
    </source>
</evidence>
<comment type="similarity">
    <text evidence="3">Belongs to the acetyltransferase family. NAA40 subfamily.</text>
</comment>
<dbReference type="STRING" id="655863.F0XAB5"/>
<dbReference type="GO" id="GO:0043998">
    <property type="term" value="F:histone H2A acetyltransferase activity"/>
    <property type="evidence" value="ECO:0007669"/>
    <property type="project" value="InterPro"/>
</dbReference>
<evidence type="ECO:0000313" key="16">
    <source>
        <dbReference type="Proteomes" id="UP000007796"/>
    </source>
</evidence>
<name>F0XAB5_GROCL</name>
<feature type="compositionally biased region" description="Basic and acidic residues" evidence="12">
    <location>
        <begin position="122"/>
        <end position="138"/>
    </location>
</feature>
<gene>
    <name evidence="15" type="ORF">CMQ_3495</name>
</gene>
<evidence type="ECO:0000313" key="15">
    <source>
        <dbReference type="EMBL" id="EFX05426.1"/>
    </source>
</evidence>
<evidence type="ECO:0000256" key="10">
    <source>
        <dbReference type="ARBA" id="ARBA00047821"/>
    </source>
</evidence>
<dbReference type="EC" id="2.3.1.257" evidence="4"/>
<feature type="transmembrane region" description="Helical" evidence="13">
    <location>
        <begin position="174"/>
        <end position="193"/>
    </location>
</feature>
<accession>F0XAB5</accession>
<dbReference type="InParanoid" id="F0XAB5"/>
<dbReference type="RefSeq" id="XP_014174908.1">
    <property type="nucleotide sequence ID" value="XM_014319433.1"/>
</dbReference>
<evidence type="ECO:0000256" key="12">
    <source>
        <dbReference type="SAM" id="MobiDB-lite"/>
    </source>
</evidence>
<keyword evidence="16" id="KW-1185">Reference proteome</keyword>
<dbReference type="PANTHER" id="PTHR20531:SF1">
    <property type="entry name" value="N-ALPHA-ACETYLTRANSFERASE 40"/>
    <property type="match status" value="1"/>
</dbReference>
<dbReference type="PROSITE" id="PS51186">
    <property type="entry name" value="GNAT"/>
    <property type="match status" value="1"/>
</dbReference>
<feature type="domain" description="N-acetyltransferase" evidence="14">
    <location>
        <begin position="94"/>
        <end position="244"/>
    </location>
</feature>
<sequence length="245" mass="27895">MAVKKRRRAATSPIERANQKNDEDFIASYLAPGAPLAVPWTARWTHPQTGAAYDVSLARSGCVGEAALETCFALIEETSRKDYDGSQQKWQPADKRREMREADLRYILVQEVRGEEAEEKEGETKERKGGQKEKDQSHQRIRGFTSLMPAYEEGQPVVYCYEIHLKPELQGTGLAGLLLGFLYTIAYNLPLIAKVMLTCFLSNERALRFYRKQHFVVDPIAPEIRQLRGKTVVPDYTIMSKAVRR</sequence>
<proteinExistence type="inferred from homology"/>
<keyword evidence="7 15" id="KW-0808">Transferase</keyword>
<evidence type="ECO:0000256" key="2">
    <source>
        <dbReference type="ARBA" id="ARBA00004496"/>
    </source>
</evidence>
<keyword evidence="9" id="KW-0012">Acyltransferase</keyword>
<dbReference type="EMBL" id="GL629735">
    <property type="protein sequence ID" value="EFX05426.1"/>
    <property type="molecule type" value="Genomic_DNA"/>
</dbReference>
<dbReference type="GO" id="GO:0005737">
    <property type="term" value="C:cytoplasm"/>
    <property type="evidence" value="ECO:0007669"/>
    <property type="project" value="UniProtKB-SubCell"/>
</dbReference>
<reference evidence="15 16" key="1">
    <citation type="journal article" date="2011" name="Proc. Natl. Acad. Sci. U.S.A.">
        <title>Genome and transcriptome analyses of the mountain pine beetle-fungal symbiont Grosmannia clavigera, a lodgepole pine pathogen.</title>
        <authorList>
            <person name="DiGuistini S."/>
            <person name="Wang Y."/>
            <person name="Liao N.Y."/>
            <person name="Taylor G."/>
            <person name="Tanguay P."/>
            <person name="Feau N."/>
            <person name="Henrissat B."/>
            <person name="Chan S.K."/>
            <person name="Hesse-Orce U."/>
            <person name="Alamouti S.M."/>
            <person name="Tsui C.K.M."/>
            <person name="Docking R.T."/>
            <person name="Levasseur A."/>
            <person name="Haridas S."/>
            <person name="Robertson G."/>
            <person name="Birol I."/>
            <person name="Holt R.A."/>
            <person name="Marra M.A."/>
            <person name="Hamelin R.C."/>
            <person name="Hirst M."/>
            <person name="Jones S.J.M."/>
            <person name="Bohlmann J."/>
            <person name="Breuil C."/>
        </authorList>
    </citation>
    <scope>NUCLEOTIDE SEQUENCE [LARGE SCALE GENOMIC DNA]</scope>
    <source>
        <strain evidence="16">kw1407 / UAMH 11150</strain>
    </source>
</reference>
<evidence type="ECO:0000256" key="7">
    <source>
        <dbReference type="ARBA" id="ARBA00022679"/>
    </source>
</evidence>
<keyword evidence="13" id="KW-0812">Transmembrane</keyword>
<keyword evidence="13" id="KW-0472">Membrane</keyword>
<dbReference type="PANTHER" id="PTHR20531">
    <property type="entry name" value="N-ALPHA-ACETYLTRANSFERASE 40"/>
    <property type="match status" value="1"/>
</dbReference>
<keyword evidence="8" id="KW-0539">Nucleus</keyword>
<dbReference type="SUPFAM" id="SSF55729">
    <property type="entry name" value="Acyl-CoA N-acyltransferases (Nat)"/>
    <property type="match status" value="1"/>
</dbReference>
<dbReference type="GO" id="GO:1990189">
    <property type="term" value="F:protein N-terminal-serine acetyltransferase activity"/>
    <property type="evidence" value="ECO:0007669"/>
    <property type="project" value="UniProtKB-EC"/>
</dbReference>
<feature type="region of interest" description="Disordered" evidence="12">
    <location>
        <begin position="115"/>
        <end position="139"/>
    </location>
</feature>
<dbReference type="InterPro" id="IPR016181">
    <property type="entry name" value="Acyl_CoA_acyltransferase"/>
</dbReference>
<evidence type="ECO:0000256" key="4">
    <source>
        <dbReference type="ARBA" id="ARBA00012950"/>
    </source>
</evidence>
<dbReference type="InterPro" id="IPR039949">
    <property type="entry name" value="NAA40"/>
</dbReference>
<dbReference type="GeneID" id="25976601"/>
<evidence type="ECO:0000259" key="14">
    <source>
        <dbReference type="PROSITE" id="PS51186"/>
    </source>
</evidence>
<dbReference type="Gene3D" id="3.40.630.30">
    <property type="match status" value="1"/>
</dbReference>
<comment type="catalytic activity">
    <reaction evidence="11">
        <text>N-terminal L-seryl-[histone H4] + acetyl-CoA = N-terminal N(alpha)-acetyl-L-seryl-[histone H4] + CoA + H(+)</text>
        <dbReference type="Rhea" id="RHEA:50596"/>
        <dbReference type="Rhea" id="RHEA-COMP:12740"/>
        <dbReference type="Rhea" id="RHEA-COMP:12743"/>
        <dbReference type="ChEBI" id="CHEBI:15378"/>
        <dbReference type="ChEBI" id="CHEBI:57287"/>
        <dbReference type="ChEBI" id="CHEBI:57288"/>
        <dbReference type="ChEBI" id="CHEBI:64738"/>
        <dbReference type="ChEBI" id="CHEBI:83690"/>
        <dbReference type="EC" id="2.3.1.257"/>
    </reaction>
</comment>
<comment type="subcellular location">
    <subcellularLocation>
        <location evidence="2">Cytoplasm</location>
    </subcellularLocation>
    <subcellularLocation>
        <location evidence="1">Nucleus</location>
    </subcellularLocation>
</comment>